<name>A0AA39LSV0_9BILA</name>
<keyword evidence="2" id="KW-1133">Transmembrane helix</keyword>
<feature type="transmembrane region" description="Helical" evidence="2">
    <location>
        <begin position="12"/>
        <end position="32"/>
    </location>
</feature>
<evidence type="ECO:0000313" key="3">
    <source>
        <dbReference type="EMBL" id="KAK0408110.1"/>
    </source>
</evidence>
<dbReference type="AlphaFoldDB" id="A0AA39LSV0"/>
<feature type="transmembrane region" description="Helical" evidence="2">
    <location>
        <begin position="304"/>
        <end position="321"/>
    </location>
</feature>
<keyword evidence="4" id="KW-1185">Reference proteome</keyword>
<evidence type="ECO:0000256" key="1">
    <source>
        <dbReference type="SAM" id="Coils"/>
    </source>
</evidence>
<reference evidence="3" key="1">
    <citation type="submission" date="2023-06" db="EMBL/GenBank/DDBJ databases">
        <title>Genomic analysis of the entomopathogenic nematode Steinernema hermaphroditum.</title>
        <authorList>
            <person name="Schwarz E.M."/>
            <person name="Heppert J.K."/>
            <person name="Baniya A."/>
            <person name="Schwartz H.T."/>
            <person name="Tan C.-H."/>
            <person name="Antoshechkin I."/>
            <person name="Sternberg P.W."/>
            <person name="Goodrich-Blair H."/>
            <person name="Dillman A.R."/>
        </authorList>
    </citation>
    <scope>NUCLEOTIDE SEQUENCE</scope>
    <source>
        <strain evidence="3">PS9179</strain>
        <tissue evidence="3">Whole animal</tissue>
    </source>
</reference>
<keyword evidence="2" id="KW-0472">Membrane</keyword>
<keyword evidence="2" id="KW-0812">Transmembrane</keyword>
<evidence type="ECO:0000256" key="2">
    <source>
        <dbReference type="SAM" id="Phobius"/>
    </source>
</evidence>
<proteinExistence type="predicted"/>
<organism evidence="3 4">
    <name type="scientific">Steinernema hermaphroditum</name>
    <dbReference type="NCBI Taxonomy" id="289476"/>
    <lineage>
        <taxon>Eukaryota</taxon>
        <taxon>Metazoa</taxon>
        <taxon>Ecdysozoa</taxon>
        <taxon>Nematoda</taxon>
        <taxon>Chromadorea</taxon>
        <taxon>Rhabditida</taxon>
        <taxon>Tylenchina</taxon>
        <taxon>Panagrolaimomorpha</taxon>
        <taxon>Strongyloidoidea</taxon>
        <taxon>Steinernematidae</taxon>
        <taxon>Steinernema</taxon>
    </lineage>
</organism>
<accession>A0AA39LSV0</accession>
<sequence>MSSEVLNPTIYLIWGFTSFTFASFITMHFTFIKCEKDPTSPWGRLEEPIRTDITWILVVLTEICFIPILSWMLIKNRKLDREEDIDSRKKLLVIYGVFVCVCICQILLMGLLCYPGRTNLFWGYYYIISFVCDVSKENVPKMITARFTYDSYSCYIPVHQIHNSLFIIVYWYLVASIFFELFKMAVTIHDLSRRSVNFWKPFGNPSHATENPIMSEAATLYIIYTEVGLCLVTIFFNTLSFASFAKRRNLGGRHMTMLTVKVAFDVLFALAALGYCGAILRALYGSHEGIDETIFWTGNVFHSLEISMAVLNFFIGLDRYLAVNEPLRYVTTYGPRVQRASILKMMVLYFVFFIFYAATEQPRGTFPHMFSQFANAYVTYYLYCVICAIFVANIAISVLFLVSFWKFLKKRSPDAGYTKNLHAANKIVICNLLIELIVLVIPTVFTSSALIFFKINLPDRFGPYTQALYVAYTAISSEENMKNCVIDSMTSMWRLAYSSRWTVWNEQRRIFSTSACVDCNPKRDFASWYGERTTQQQLGNGPKNFNDFLADLKVKYLQYVKTIKSSQSSVKIQNTVSSSSDSQQEGALWTMFWRCYDTFEEKTSFATLYVIYVAAITAITLTIVNFASLPKECDVSVAKSQESEHYLSWDKSKELREELKTKQKELYKLLRTKDSLDTRVEQLQKEIQLLKQQKPSMF</sequence>
<evidence type="ECO:0000313" key="4">
    <source>
        <dbReference type="Proteomes" id="UP001175271"/>
    </source>
</evidence>
<gene>
    <name evidence="3" type="ORF">QR680_003779</name>
</gene>
<feature type="transmembrane region" description="Helical" evidence="2">
    <location>
        <begin position="342"/>
        <end position="359"/>
    </location>
</feature>
<feature type="transmembrane region" description="Helical" evidence="2">
    <location>
        <begin position="379"/>
        <end position="408"/>
    </location>
</feature>
<feature type="transmembrane region" description="Helical" evidence="2">
    <location>
        <begin position="53"/>
        <end position="74"/>
    </location>
</feature>
<feature type="transmembrane region" description="Helical" evidence="2">
    <location>
        <begin position="262"/>
        <end position="284"/>
    </location>
</feature>
<feature type="transmembrane region" description="Helical" evidence="2">
    <location>
        <begin position="221"/>
        <end position="242"/>
    </location>
</feature>
<feature type="coiled-coil region" evidence="1">
    <location>
        <begin position="652"/>
        <end position="693"/>
    </location>
</feature>
<keyword evidence="1" id="KW-0175">Coiled coil</keyword>
<dbReference type="Gene3D" id="1.20.1070.10">
    <property type="entry name" value="Rhodopsin 7-helix transmembrane proteins"/>
    <property type="match status" value="1"/>
</dbReference>
<feature type="transmembrane region" description="Helical" evidence="2">
    <location>
        <begin position="428"/>
        <end position="453"/>
    </location>
</feature>
<feature type="transmembrane region" description="Helical" evidence="2">
    <location>
        <begin position="165"/>
        <end position="186"/>
    </location>
</feature>
<feature type="transmembrane region" description="Helical" evidence="2">
    <location>
        <begin position="609"/>
        <end position="629"/>
    </location>
</feature>
<comment type="caution">
    <text evidence="3">The sequence shown here is derived from an EMBL/GenBank/DDBJ whole genome shotgun (WGS) entry which is preliminary data.</text>
</comment>
<dbReference type="Proteomes" id="UP001175271">
    <property type="component" value="Unassembled WGS sequence"/>
</dbReference>
<dbReference type="Pfam" id="PF10316">
    <property type="entry name" value="7TM_GPCR_Srbc"/>
    <property type="match status" value="1"/>
</dbReference>
<protein>
    <submittedName>
        <fullName evidence="3">Uncharacterized protein</fullName>
    </submittedName>
</protein>
<feature type="transmembrane region" description="Helical" evidence="2">
    <location>
        <begin position="94"/>
        <end position="114"/>
    </location>
</feature>
<dbReference type="InterPro" id="IPR019420">
    <property type="entry name" value="7TM_GPCR_serpentine_rcpt_Srbc"/>
</dbReference>
<dbReference type="SUPFAM" id="SSF81321">
    <property type="entry name" value="Family A G protein-coupled receptor-like"/>
    <property type="match status" value="1"/>
</dbReference>
<dbReference type="EMBL" id="JAUCMV010000003">
    <property type="protein sequence ID" value="KAK0408110.1"/>
    <property type="molecule type" value="Genomic_DNA"/>
</dbReference>